<dbReference type="PANTHER" id="PTHR18945">
    <property type="entry name" value="NEUROTRANSMITTER GATED ION CHANNEL"/>
    <property type="match status" value="1"/>
</dbReference>
<protein>
    <recommendedName>
        <fullName evidence="1">Neurotransmitter-gated ion-channel ligand-binding domain-containing protein</fullName>
    </recommendedName>
</protein>
<dbReference type="InterPro" id="IPR036734">
    <property type="entry name" value="Neur_chan_lig-bd_sf"/>
</dbReference>
<evidence type="ECO:0000259" key="1">
    <source>
        <dbReference type="Pfam" id="PF02931"/>
    </source>
</evidence>
<organism evidence="2 3">
    <name type="scientific">Dreissena polymorpha</name>
    <name type="common">Zebra mussel</name>
    <name type="synonym">Mytilus polymorpha</name>
    <dbReference type="NCBI Taxonomy" id="45954"/>
    <lineage>
        <taxon>Eukaryota</taxon>
        <taxon>Metazoa</taxon>
        <taxon>Spiralia</taxon>
        <taxon>Lophotrochozoa</taxon>
        <taxon>Mollusca</taxon>
        <taxon>Bivalvia</taxon>
        <taxon>Autobranchia</taxon>
        <taxon>Heteroconchia</taxon>
        <taxon>Euheterodonta</taxon>
        <taxon>Imparidentia</taxon>
        <taxon>Neoheterodontei</taxon>
        <taxon>Myida</taxon>
        <taxon>Dreissenoidea</taxon>
        <taxon>Dreissenidae</taxon>
        <taxon>Dreissena</taxon>
    </lineage>
</organism>
<evidence type="ECO:0000313" key="2">
    <source>
        <dbReference type="EMBL" id="KAH3845287.1"/>
    </source>
</evidence>
<dbReference type="InterPro" id="IPR006201">
    <property type="entry name" value="Neur_channel"/>
</dbReference>
<dbReference type="GO" id="GO:0004888">
    <property type="term" value="F:transmembrane signaling receptor activity"/>
    <property type="evidence" value="ECO:0007669"/>
    <property type="project" value="InterPro"/>
</dbReference>
<reference evidence="2" key="1">
    <citation type="journal article" date="2019" name="bioRxiv">
        <title>The Genome of the Zebra Mussel, Dreissena polymorpha: A Resource for Invasive Species Research.</title>
        <authorList>
            <person name="McCartney M.A."/>
            <person name="Auch B."/>
            <person name="Kono T."/>
            <person name="Mallez S."/>
            <person name="Zhang Y."/>
            <person name="Obille A."/>
            <person name="Becker A."/>
            <person name="Abrahante J.E."/>
            <person name="Garbe J."/>
            <person name="Badalamenti J.P."/>
            <person name="Herman A."/>
            <person name="Mangelson H."/>
            <person name="Liachko I."/>
            <person name="Sullivan S."/>
            <person name="Sone E.D."/>
            <person name="Koren S."/>
            <person name="Silverstein K.A.T."/>
            <person name="Beckman K.B."/>
            <person name="Gohl D.M."/>
        </authorList>
    </citation>
    <scope>NUCLEOTIDE SEQUENCE</scope>
    <source>
        <strain evidence="2">Duluth1</strain>
        <tissue evidence="2">Whole animal</tissue>
    </source>
</reference>
<comment type="caution">
    <text evidence="2">The sequence shown here is derived from an EMBL/GenBank/DDBJ whole genome shotgun (WGS) entry which is preliminary data.</text>
</comment>
<dbReference type="GO" id="GO:0016020">
    <property type="term" value="C:membrane"/>
    <property type="evidence" value="ECO:0007669"/>
    <property type="project" value="InterPro"/>
</dbReference>
<dbReference type="EMBL" id="JAIWYP010000003">
    <property type="protein sequence ID" value="KAH3845287.1"/>
    <property type="molecule type" value="Genomic_DNA"/>
</dbReference>
<dbReference type="GO" id="GO:0005230">
    <property type="term" value="F:extracellular ligand-gated monoatomic ion channel activity"/>
    <property type="evidence" value="ECO:0007669"/>
    <property type="project" value="InterPro"/>
</dbReference>
<sequence>MENKIAFHIDRLTPARRPVMLMFGLVMSAFSVSDENTVRNTVFNASGYNPLTRPAATTKVNIALTLTSIDELDSENDIFGASGWMNVKWMDERLAWVPATYGGIQNVFVQRTQIWKPELAVESLYEDLNSYDESSNVRYDYTGKATWQQRRHFKLYCKIRKEFYPYQRQTCTLDVVGSSYNISEVNLGFIDTAIDTQFMREAEDFKVTETGKDSSTVVVRFDNETLLEYPKLEFRINI</sequence>
<accession>A0A9D4KSL3</accession>
<reference evidence="2" key="2">
    <citation type="submission" date="2020-11" db="EMBL/GenBank/DDBJ databases">
        <authorList>
            <person name="McCartney M.A."/>
            <person name="Auch B."/>
            <person name="Kono T."/>
            <person name="Mallez S."/>
            <person name="Becker A."/>
            <person name="Gohl D.M."/>
            <person name="Silverstein K.A.T."/>
            <person name="Koren S."/>
            <person name="Bechman K.B."/>
            <person name="Herman A."/>
            <person name="Abrahante J.E."/>
            <person name="Garbe J."/>
        </authorList>
    </citation>
    <scope>NUCLEOTIDE SEQUENCE</scope>
    <source>
        <strain evidence="2">Duluth1</strain>
        <tissue evidence="2">Whole animal</tissue>
    </source>
</reference>
<keyword evidence="3" id="KW-1185">Reference proteome</keyword>
<name>A0A9D4KSL3_DREPO</name>
<dbReference type="SUPFAM" id="SSF63712">
    <property type="entry name" value="Nicotinic receptor ligand binding domain-like"/>
    <property type="match status" value="1"/>
</dbReference>
<evidence type="ECO:0000313" key="3">
    <source>
        <dbReference type="Proteomes" id="UP000828390"/>
    </source>
</evidence>
<dbReference type="Pfam" id="PF02931">
    <property type="entry name" value="Neur_chan_LBD"/>
    <property type="match status" value="1"/>
</dbReference>
<gene>
    <name evidence="2" type="ORF">DPMN_087563</name>
</gene>
<proteinExistence type="predicted"/>
<feature type="domain" description="Neurotransmitter-gated ion-channel ligand-binding" evidence="1">
    <location>
        <begin position="46"/>
        <end position="210"/>
    </location>
</feature>
<feature type="non-terminal residue" evidence="2">
    <location>
        <position position="238"/>
    </location>
</feature>
<dbReference type="CDD" id="cd18989">
    <property type="entry name" value="LGIC_ECD_cation"/>
    <property type="match status" value="1"/>
</dbReference>
<dbReference type="Gene3D" id="2.70.170.10">
    <property type="entry name" value="Neurotransmitter-gated ion-channel ligand-binding domain"/>
    <property type="match status" value="1"/>
</dbReference>
<dbReference type="InterPro" id="IPR006202">
    <property type="entry name" value="Neur_chan_lig-bd"/>
</dbReference>
<dbReference type="Proteomes" id="UP000828390">
    <property type="component" value="Unassembled WGS sequence"/>
</dbReference>
<dbReference type="AlphaFoldDB" id="A0A9D4KSL3"/>